<protein>
    <submittedName>
        <fullName evidence="2">DUF721 domain-containing protein</fullName>
    </submittedName>
</protein>
<evidence type="ECO:0000313" key="1">
    <source>
        <dbReference type="EMBL" id="OCL99491.1"/>
    </source>
</evidence>
<gene>
    <name evidence="1" type="ORF">AAX29_01305</name>
    <name evidence="2" type="ORF">FE246_06385</name>
</gene>
<sequence length="139" mass="16638">MKNINEILAHIALNPNFNKINIFLDIKRFVNILPLKLKSGIKFVYIKNQTMHFVLKHQLFKVEFEHNKQTLEALLKMAKIENVNSFAFFVTNVIEKAVQEKEYIEEKYIERSFAIFENKAKDKEIYKKFEDIRTIIKEI</sequence>
<dbReference type="EMBL" id="VBUF01000003">
    <property type="protein sequence ID" value="TLS72049.1"/>
    <property type="molecule type" value="Genomic_DNA"/>
</dbReference>
<evidence type="ECO:0000313" key="3">
    <source>
        <dbReference type="Proteomes" id="UP000093281"/>
    </source>
</evidence>
<name>A0A1C0B7F1_9BACT</name>
<dbReference type="Proteomes" id="UP000093281">
    <property type="component" value="Unassembled WGS sequence"/>
</dbReference>
<dbReference type="EMBL" id="LCUJ01000003">
    <property type="protein sequence ID" value="OCL99491.1"/>
    <property type="molecule type" value="Genomic_DNA"/>
</dbReference>
<reference evidence="1" key="2">
    <citation type="submission" date="2015-05" db="EMBL/GenBank/DDBJ databases">
        <authorList>
            <person name="Wang D.B."/>
            <person name="Wang M."/>
        </authorList>
    </citation>
    <scope>NUCLEOTIDE SEQUENCE [LARGE SCALE GENOMIC DNA]</scope>
    <source>
        <strain evidence="1">DU22</strain>
    </source>
</reference>
<reference evidence="3" key="1">
    <citation type="submission" date="2015-05" db="EMBL/GenBank/DDBJ databases">
        <authorList>
            <person name="Rovetto F."/>
            <person name="Cocolin L."/>
            <person name="Illeghems K."/>
            <person name="Van Nieuwerburgh F."/>
            <person name="Houf K."/>
        </authorList>
    </citation>
    <scope>NUCLEOTIDE SEQUENCE [LARGE SCALE GENOMIC DNA]</scope>
    <source>
        <strain evidence="3">DU22</strain>
    </source>
</reference>
<dbReference type="STRING" id="544718.AAX25_01180"/>
<comment type="caution">
    <text evidence="1">The sequence shown here is derived from an EMBL/GenBank/DDBJ whole genome shotgun (WGS) entry which is preliminary data.</text>
</comment>
<dbReference type="OrthoDB" id="5373157at2"/>
<evidence type="ECO:0000313" key="2">
    <source>
        <dbReference type="EMBL" id="TLS72049.1"/>
    </source>
</evidence>
<dbReference type="AlphaFoldDB" id="A0A1C0B7F1"/>
<dbReference type="RefSeq" id="WP_066183564.1">
    <property type="nucleotide sequence ID" value="NZ_LCUJ01000003.1"/>
</dbReference>
<reference evidence="2 4" key="3">
    <citation type="submission" date="2019-05" db="EMBL/GenBank/DDBJ databases">
        <title>Arcobacter cibarius and Arcobacter thereius providing challenges in identification an antibiotic susceptibility and Quinolone resistance.</title>
        <authorList>
            <person name="Busch A."/>
            <person name="Hanel I."/>
            <person name="Hotzel H."/>
            <person name="Tomaso H."/>
        </authorList>
    </citation>
    <scope>NUCLEOTIDE SEQUENCE [LARGE SCALE GENOMIC DNA]</scope>
    <source>
        <strain evidence="2 4">17CS1191_2</strain>
    </source>
</reference>
<accession>A0A1C0B7F1</accession>
<evidence type="ECO:0000313" key="4">
    <source>
        <dbReference type="Proteomes" id="UP000308001"/>
    </source>
</evidence>
<proteinExistence type="predicted"/>
<dbReference type="Proteomes" id="UP000308001">
    <property type="component" value="Unassembled WGS sequence"/>
</dbReference>
<organism evidence="1 3">
    <name type="scientific">Aliarcobacter thereius</name>
    <dbReference type="NCBI Taxonomy" id="544718"/>
    <lineage>
        <taxon>Bacteria</taxon>
        <taxon>Pseudomonadati</taxon>
        <taxon>Campylobacterota</taxon>
        <taxon>Epsilonproteobacteria</taxon>
        <taxon>Campylobacterales</taxon>
        <taxon>Arcobacteraceae</taxon>
        <taxon>Aliarcobacter</taxon>
    </lineage>
</organism>